<comment type="subcellular location">
    <subcellularLocation>
        <location evidence="1">Nucleus</location>
    </subcellularLocation>
</comment>
<accession>A0A2P5X8C9</accession>
<evidence type="ECO:0000313" key="9">
    <source>
        <dbReference type="EMBL" id="PPR99599.1"/>
    </source>
</evidence>
<dbReference type="PROSITE" id="PS00036">
    <property type="entry name" value="BZIP_BASIC"/>
    <property type="match status" value="1"/>
</dbReference>
<dbReference type="OrthoDB" id="2015618at2759"/>
<protein>
    <recommendedName>
        <fullName evidence="8">DOG1 domain-containing protein</fullName>
    </recommendedName>
</protein>
<gene>
    <name evidence="9" type="ORF">GOBAR_AA21074</name>
</gene>
<evidence type="ECO:0000256" key="3">
    <source>
        <dbReference type="ARBA" id="ARBA00023125"/>
    </source>
</evidence>
<dbReference type="Pfam" id="PF14144">
    <property type="entry name" value="DOG1"/>
    <property type="match status" value="1"/>
</dbReference>
<keyword evidence="3" id="KW-0238">DNA-binding</keyword>
<dbReference type="GO" id="GO:0005634">
    <property type="term" value="C:nucleus"/>
    <property type="evidence" value="ECO:0007669"/>
    <property type="project" value="UniProtKB-SubCell"/>
</dbReference>
<evidence type="ECO:0000259" key="8">
    <source>
        <dbReference type="PROSITE" id="PS51806"/>
    </source>
</evidence>
<evidence type="ECO:0000256" key="2">
    <source>
        <dbReference type="ARBA" id="ARBA00023015"/>
    </source>
</evidence>
<evidence type="ECO:0000256" key="5">
    <source>
        <dbReference type="ARBA" id="ARBA00023163"/>
    </source>
</evidence>
<dbReference type="EMBL" id="KZ665464">
    <property type="protein sequence ID" value="PPR99599.1"/>
    <property type="molecule type" value="Genomic_DNA"/>
</dbReference>
<dbReference type="Proteomes" id="UP000239757">
    <property type="component" value="Unassembled WGS sequence"/>
</dbReference>
<keyword evidence="6" id="KW-0539">Nucleus</keyword>
<evidence type="ECO:0000313" key="10">
    <source>
        <dbReference type="Proteomes" id="UP000239757"/>
    </source>
</evidence>
<keyword evidence="5" id="KW-0804">Transcription</keyword>
<keyword evidence="4" id="KW-0010">Activator</keyword>
<feature type="compositionally biased region" description="Polar residues" evidence="7">
    <location>
        <begin position="177"/>
        <end position="197"/>
    </location>
</feature>
<dbReference type="AlphaFoldDB" id="A0A2P5X8C9"/>
<proteinExistence type="predicted"/>
<feature type="region of interest" description="Disordered" evidence="7">
    <location>
        <begin position="95"/>
        <end position="139"/>
    </location>
</feature>
<dbReference type="InterPro" id="IPR004827">
    <property type="entry name" value="bZIP"/>
</dbReference>
<name>A0A2P5X8C9_GOSBA</name>
<keyword evidence="2" id="KW-0805">Transcription regulation</keyword>
<dbReference type="Gene3D" id="1.20.5.170">
    <property type="match status" value="1"/>
</dbReference>
<feature type="region of interest" description="Disordered" evidence="7">
    <location>
        <begin position="159"/>
        <end position="205"/>
    </location>
</feature>
<dbReference type="PANTHER" id="PTHR45693:SF9">
    <property type="entry name" value="TRANSCRIPTION FACTOR TGA9"/>
    <property type="match status" value="1"/>
</dbReference>
<dbReference type="GO" id="GO:0003700">
    <property type="term" value="F:DNA-binding transcription factor activity"/>
    <property type="evidence" value="ECO:0007669"/>
    <property type="project" value="InterPro"/>
</dbReference>
<sequence length="453" mass="50532">MENHRIGKTGLTNSGPSSNYHHHAVLHGMNAPISSNFIHQNGPAFGFGELEEAIVPHGVELTNDEAKAPLFTRSRPSSAALEMLPSNWSLRFQQTPRGSWNSRGESTDSVSSSAVNTLPSNQLQPESPISQKASSSADHHQLFNHKPLQQQQLEMASDISSLNQSAAQEKLQEQESHNNQQSATLPRNFGRGSSSSEKQLDAKTLRRLAQNREAARKSRLRKKGFFVGGCAAAFGNISSGAAMFDMEYSRWLEDDHRHLSELRTALHAHLPDTDLQTIVDGYISHYDKLFRLKEAAAKSDVLHLITGMWMTPVERCFVWIGDFRPSELIKMLVSQLDPLTEHQVMGICNLQHSSQQAEEALTLGLEQLYHSLIDSIAGGPVIHEMQQMAVALSKLANLEGFLRQADNLRQQILHQLPRILTVRQTARCFLVIGEYNQRLRVLSSLWTPHGPPE</sequence>
<dbReference type="PANTHER" id="PTHR45693">
    <property type="entry name" value="TRANSCRIPTION FACTOR TGA9"/>
    <property type="match status" value="1"/>
</dbReference>
<organism evidence="9 10">
    <name type="scientific">Gossypium barbadense</name>
    <name type="common">Sea Island cotton</name>
    <name type="synonym">Hibiscus barbadensis</name>
    <dbReference type="NCBI Taxonomy" id="3634"/>
    <lineage>
        <taxon>Eukaryota</taxon>
        <taxon>Viridiplantae</taxon>
        <taxon>Streptophyta</taxon>
        <taxon>Embryophyta</taxon>
        <taxon>Tracheophyta</taxon>
        <taxon>Spermatophyta</taxon>
        <taxon>Magnoliopsida</taxon>
        <taxon>eudicotyledons</taxon>
        <taxon>Gunneridae</taxon>
        <taxon>Pentapetalae</taxon>
        <taxon>rosids</taxon>
        <taxon>malvids</taxon>
        <taxon>Malvales</taxon>
        <taxon>Malvaceae</taxon>
        <taxon>Malvoideae</taxon>
        <taxon>Gossypium</taxon>
    </lineage>
</organism>
<evidence type="ECO:0000256" key="7">
    <source>
        <dbReference type="SAM" id="MobiDB-lite"/>
    </source>
</evidence>
<feature type="domain" description="DOG1" evidence="8">
    <location>
        <begin position="241"/>
        <end position="449"/>
    </location>
</feature>
<dbReference type="GO" id="GO:0000976">
    <property type="term" value="F:transcription cis-regulatory region binding"/>
    <property type="evidence" value="ECO:0007669"/>
    <property type="project" value="UniProtKB-ARBA"/>
</dbReference>
<evidence type="ECO:0000256" key="1">
    <source>
        <dbReference type="ARBA" id="ARBA00004123"/>
    </source>
</evidence>
<feature type="compositionally biased region" description="Polar residues" evidence="7">
    <location>
        <begin position="95"/>
        <end position="136"/>
    </location>
</feature>
<reference evidence="9 10" key="1">
    <citation type="submission" date="2015-01" db="EMBL/GenBank/DDBJ databases">
        <title>Genome of allotetraploid Gossypium barbadense reveals genomic plasticity and fiber elongation in cotton evolution.</title>
        <authorList>
            <person name="Chen X."/>
            <person name="Liu X."/>
            <person name="Zhao B."/>
            <person name="Zheng H."/>
            <person name="Hu Y."/>
            <person name="Lu G."/>
            <person name="Yang C."/>
            <person name="Chen J."/>
            <person name="Shan C."/>
            <person name="Zhang L."/>
            <person name="Zhou Y."/>
            <person name="Wang L."/>
            <person name="Guo W."/>
            <person name="Bai Y."/>
            <person name="Ruan J."/>
            <person name="Shangguan X."/>
            <person name="Mao Y."/>
            <person name="Jiang J."/>
            <person name="Zhu Y."/>
            <person name="Lei J."/>
            <person name="Kang H."/>
            <person name="Chen S."/>
            <person name="He X."/>
            <person name="Wang R."/>
            <person name="Wang Y."/>
            <person name="Chen J."/>
            <person name="Wang L."/>
            <person name="Yu S."/>
            <person name="Wang B."/>
            <person name="Wei J."/>
            <person name="Song S."/>
            <person name="Lu X."/>
            <person name="Gao Z."/>
            <person name="Gu W."/>
            <person name="Deng X."/>
            <person name="Ma D."/>
            <person name="Wang S."/>
            <person name="Liang W."/>
            <person name="Fang L."/>
            <person name="Cai C."/>
            <person name="Zhu X."/>
            <person name="Zhou B."/>
            <person name="Zhang Y."/>
            <person name="Chen Z."/>
            <person name="Xu S."/>
            <person name="Zhu R."/>
            <person name="Wang S."/>
            <person name="Zhang T."/>
            <person name="Zhao G."/>
        </authorList>
    </citation>
    <scope>NUCLEOTIDE SEQUENCE [LARGE SCALE GENOMIC DNA]</scope>
    <source>
        <strain evidence="10">cv. Xinhai21</strain>
        <tissue evidence="9">Leaf</tissue>
    </source>
</reference>
<dbReference type="PROSITE" id="PS51806">
    <property type="entry name" value="DOG1"/>
    <property type="match status" value="1"/>
</dbReference>
<dbReference type="InterPro" id="IPR025422">
    <property type="entry name" value="TGA_domain"/>
</dbReference>
<dbReference type="GO" id="GO:0006351">
    <property type="term" value="P:DNA-templated transcription"/>
    <property type="evidence" value="ECO:0007669"/>
    <property type="project" value="InterPro"/>
</dbReference>
<evidence type="ECO:0000256" key="6">
    <source>
        <dbReference type="ARBA" id="ARBA00023242"/>
    </source>
</evidence>
<evidence type="ECO:0000256" key="4">
    <source>
        <dbReference type="ARBA" id="ARBA00023159"/>
    </source>
</evidence>